<dbReference type="EMBL" id="LAJX01000024">
    <property type="protein sequence ID" value="KJV07668.1"/>
    <property type="molecule type" value="Genomic_DNA"/>
</dbReference>
<sequence>MKRYYFLALIPALLPVLDLWLEDTELSMAMQKPPKFVSEPRLINEQTKQQILTRNLWDKNRGHIIEQPGRHTTGNASTASTAAATWQLKGVKAPNIAIIQTADTTLKIYHPGQTLPNGDILKKVFIDGITVEQEQKSKHVYL</sequence>
<reference evidence="1 2" key="2">
    <citation type="journal article" date="2016" name="Microb. Ecol.">
        <title>Genome Characteristics of a Novel Type I Methanotroph (Sn10-6) Isolated from a Flooded Indian Rice Field.</title>
        <authorList>
            <person name="Rahalkar M.C."/>
            <person name="Pandit P.S."/>
            <person name="Dhakephalkar P.K."/>
            <person name="Pore S."/>
            <person name="Arora P."/>
            <person name="Kapse N."/>
        </authorList>
    </citation>
    <scope>NUCLEOTIDE SEQUENCE [LARGE SCALE GENOMIC DNA]</scope>
    <source>
        <strain evidence="1 2">Sn10-6</strain>
    </source>
</reference>
<accession>A0A0F3IMC7</accession>
<gene>
    <name evidence="1" type="ORF">VZ94_03235</name>
</gene>
<dbReference type="AlphaFoldDB" id="A0A0F3IMC7"/>
<reference evidence="2" key="1">
    <citation type="submission" date="2015-03" db="EMBL/GenBank/DDBJ databases">
        <title>Draft genome sequence of a novel methanotroph (Sn10-6) isolated from flooded ricefield rhizosphere in India.</title>
        <authorList>
            <person name="Pandit P.S."/>
            <person name="Pore S.D."/>
            <person name="Arora P."/>
            <person name="Kapse N.G."/>
            <person name="Dhakephalkar P.K."/>
            <person name="Rahalkar M.C."/>
        </authorList>
    </citation>
    <scope>NUCLEOTIDE SEQUENCE [LARGE SCALE GENOMIC DNA]</scope>
    <source>
        <strain evidence="2">Sn10-6</strain>
    </source>
</reference>
<evidence type="ECO:0000313" key="1">
    <source>
        <dbReference type="EMBL" id="KJV07668.1"/>
    </source>
</evidence>
<proteinExistence type="predicted"/>
<feature type="non-terminal residue" evidence="1">
    <location>
        <position position="142"/>
    </location>
</feature>
<evidence type="ECO:0000313" key="2">
    <source>
        <dbReference type="Proteomes" id="UP000033684"/>
    </source>
</evidence>
<dbReference type="Proteomes" id="UP000033684">
    <property type="component" value="Unassembled WGS sequence"/>
</dbReference>
<organism evidence="1 2">
    <name type="scientific">Methylocucumis oryzae</name>
    <dbReference type="NCBI Taxonomy" id="1632867"/>
    <lineage>
        <taxon>Bacteria</taxon>
        <taxon>Pseudomonadati</taxon>
        <taxon>Pseudomonadota</taxon>
        <taxon>Gammaproteobacteria</taxon>
        <taxon>Methylococcales</taxon>
        <taxon>Methylococcaceae</taxon>
        <taxon>Methylocucumis</taxon>
    </lineage>
</organism>
<comment type="caution">
    <text evidence="1">The sequence shown here is derived from an EMBL/GenBank/DDBJ whole genome shotgun (WGS) entry which is preliminary data.</text>
</comment>
<dbReference type="OrthoDB" id="5574088at2"/>
<name>A0A0F3IMC7_9GAMM</name>
<keyword evidence="2" id="KW-1185">Reference proteome</keyword>
<dbReference type="RefSeq" id="WP_045778143.1">
    <property type="nucleotide sequence ID" value="NZ_LAJX01000024.1"/>
</dbReference>
<protein>
    <submittedName>
        <fullName evidence="1">Uncharacterized protein</fullName>
    </submittedName>
</protein>